<sequence>METFDYLVRGAEHRAKDAILSINHANELLFKLLLKENNEYLIFSDIAKYMNAKKKMIEQNKNSVFDIAPGLQTVGFTEAIKRLELLCEINVPDSLKRSLMYLNKKRNEITHYEINMEQGEFDDLMNKLQKSYELTVEFFSRHVDELENLIDEARFEMTADDFFEPDVEAMADEAYIDYLEGAYEDLGEGKW</sequence>
<comment type="caution">
    <text evidence="1">The sequence shown here is derived from an EMBL/GenBank/DDBJ whole genome shotgun (WGS) entry which is preliminary data.</text>
</comment>
<dbReference type="RefSeq" id="WP_051744095.1">
    <property type="nucleotide sequence ID" value="NZ_CCDH010000003.1"/>
</dbReference>
<proteinExistence type="predicted"/>
<dbReference type="EMBL" id="CCDI010000002">
    <property type="protein sequence ID" value="CDQ23664.1"/>
    <property type="molecule type" value="Genomic_DNA"/>
</dbReference>
<reference evidence="1 2" key="2">
    <citation type="submission" date="2014-05" db="EMBL/GenBank/DDBJ databases">
        <title>Draft genome sequence of Halobacillus karajensis HK-03.</title>
        <authorList>
            <person name="Khelaifia S."/>
            <person name="Croce O."/>
            <person name="Lagier J.C."/>
            <person name="Raoult D."/>
        </authorList>
    </citation>
    <scope>NUCLEOTIDE SEQUENCE [LARGE SCALE GENOMIC DNA]</scope>
    <source>
        <strain evidence="1 2">HD-03</strain>
    </source>
</reference>
<gene>
    <name evidence="1" type="ORF">BN983_01915</name>
</gene>
<keyword evidence="2" id="KW-1185">Reference proteome</keyword>
<reference evidence="2" key="1">
    <citation type="submission" date="2014-03" db="EMBL/GenBank/DDBJ databases">
        <authorList>
            <person name="Urmite Genomes U."/>
        </authorList>
    </citation>
    <scope>NUCLEOTIDE SEQUENCE [LARGE SCALE GENOMIC DNA]</scope>
    <source>
        <strain evidence="2">HD-03</strain>
    </source>
</reference>
<dbReference type="AlphaFoldDB" id="A0A024P3T4"/>
<accession>A0A024P3T4</accession>
<evidence type="ECO:0000313" key="1">
    <source>
        <dbReference type="EMBL" id="CDQ23664.1"/>
    </source>
</evidence>
<protein>
    <submittedName>
        <fullName evidence="1">Uncharacterized protein</fullName>
    </submittedName>
</protein>
<dbReference type="Proteomes" id="UP000028868">
    <property type="component" value="Unassembled WGS sequence"/>
</dbReference>
<organism evidence="1 2">
    <name type="scientific">Halobacillus karajensis</name>
    <dbReference type="NCBI Taxonomy" id="195088"/>
    <lineage>
        <taxon>Bacteria</taxon>
        <taxon>Bacillati</taxon>
        <taxon>Bacillota</taxon>
        <taxon>Bacilli</taxon>
        <taxon>Bacillales</taxon>
        <taxon>Bacillaceae</taxon>
        <taxon>Halobacillus</taxon>
    </lineage>
</organism>
<evidence type="ECO:0000313" key="2">
    <source>
        <dbReference type="Proteomes" id="UP000028868"/>
    </source>
</evidence>
<name>A0A024P3T4_9BACI</name>